<protein>
    <recommendedName>
        <fullName evidence="4">EF-hand domain-containing protein</fullName>
    </recommendedName>
</protein>
<reference evidence="2 3" key="1">
    <citation type="submission" date="2016-11" db="EMBL/GenBank/DDBJ databases">
        <title>The macronuclear genome of Stentor coeruleus: a giant cell with tiny introns.</title>
        <authorList>
            <person name="Slabodnick M."/>
            <person name="Ruby J.G."/>
            <person name="Reiff S.B."/>
            <person name="Swart E.C."/>
            <person name="Gosai S."/>
            <person name="Prabakaran S."/>
            <person name="Witkowska E."/>
            <person name="Larue G.E."/>
            <person name="Fisher S."/>
            <person name="Freeman R.M."/>
            <person name="Gunawardena J."/>
            <person name="Chu W."/>
            <person name="Stover N.A."/>
            <person name="Gregory B.D."/>
            <person name="Nowacki M."/>
            <person name="Derisi J."/>
            <person name="Roy S.W."/>
            <person name="Marshall W.F."/>
            <person name="Sood P."/>
        </authorList>
    </citation>
    <scope>NUCLEOTIDE SEQUENCE [LARGE SCALE GENOMIC DNA]</scope>
    <source>
        <strain evidence="2">WM001</strain>
    </source>
</reference>
<dbReference type="EMBL" id="MPUH01000939">
    <property type="protein sequence ID" value="OMJ71992.1"/>
    <property type="molecule type" value="Genomic_DNA"/>
</dbReference>
<gene>
    <name evidence="2" type="ORF">SteCoe_29668</name>
</gene>
<dbReference type="PANTHER" id="PTHR35381">
    <property type="entry name" value="EF-HAND DOMAIN-CONTAINING PROTEIN"/>
    <property type="match status" value="1"/>
</dbReference>
<dbReference type="PANTHER" id="PTHR35381:SF1">
    <property type="entry name" value="EF-HAND DOMAIN-CONTAINING PROTEIN"/>
    <property type="match status" value="1"/>
</dbReference>
<organism evidence="2 3">
    <name type="scientific">Stentor coeruleus</name>
    <dbReference type="NCBI Taxonomy" id="5963"/>
    <lineage>
        <taxon>Eukaryota</taxon>
        <taxon>Sar</taxon>
        <taxon>Alveolata</taxon>
        <taxon>Ciliophora</taxon>
        <taxon>Postciliodesmatophora</taxon>
        <taxon>Heterotrichea</taxon>
        <taxon>Heterotrichida</taxon>
        <taxon>Stentoridae</taxon>
        <taxon>Stentor</taxon>
    </lineage>
</organism>
<feature type="region of interest" description="Disordered" evidence="1">
    <location>
        <begin position="225"/>
        <end position="244"/>
    </location>
</feature>
<comment type="caution">
    <text evidence="2">The sequence shown here is derived from an EMBL/GenBank/DDBJ whole genome shotgun (WGS) entry which is preliminary data.</text>
</comment>
<dbReference type="Proteomes" id="UP000187209">
    <property type="component" value="Unassembled WGS sequence"/>
</dbReference>
<evidence type="ECO:0000256" key="1">
    <source>
        <dbReference type="SAM" id="MobiDB-lite"/>
    </source>
</evidence>
<keyword evidence="3" id="KW-1185">Reference proteome</keyword>
<evidence type="ECO:0000313" key="2">
    <source>
        <dbReference type="EMBL" id="OMJ71992.1"/>
    </source>
</evidence>
<accession>A0A1R2B5E8</accession>
<feature type="compositionally biased region" description="Polar residues" evidence="1">
    <location>
        <begin position="87"/>
        <end position="110"/>
    </location>
</feature>
<feature type="region of interest" description="Disordered" evidence="1">
    <location>
        <begin position="83"/>
        <end position="110"/>
    </location>
</feature>
<proteinExistence type="predicted"/>
<sequence>MEAEKNPRILVITLEISENAKGNIIIHENDDPDKVSEDFLKKYNLDRSMKKPLFKVIQSHQEKFKEQKQTLYQKYSSQGKLHIRPIPNTSDHLQNPSSNASPHMKTSNSSTKLNYGHILYLKGQEMKENKRQYSEKCLEETQKNISKNLTFHPKISKKSNRILKNCEKDKKNTKNLEHMTKLQADKEEQQMKECFFIPQINEKSNRINESSNIFDSLYKDACQRRNSQSSSNIVKEPNKKNDYRRKSEGVEEFFDRLFSSKKKTDEEIDKIRKQNKEDVDKQTGQKLFIPMTGRKSSTSREKPVWDELFLSKIGNKDKLEDKKTKDSEKCLTQPSENTCKFYEKFKLHRFEALFKQLDSDKDGKINREKICLDGIDTKVLIILGPIFDEMETTGEILGFDDFLCRIDELYMKISPQDKMVLVKPKKSQSQVQFSFTPIINKKSQQLAANNMHLGNNVHERTANKKEITELKLKKARELQEMGIIANTIR</sequence>
<evidence type="ECO:0000313" key="3">
    <source>
        <dbReference type="Proteomes" id="UP000187209"/>
    </source>
</evidence>
<name>A0A1R2B5E8_9CILI</name>
<dbReference type="AlphaFoldDB" id="A0A1R2B5E8"/>
<dbReference type="OrthoDB" id="313506at2759"/>
<evidence type="ECO:0008006" key="4">
    <source>
        <dbReference type="Google" id="ProtNLM"/>
    </source>
</evidence>